<name>A0AAR2IW53_PYGNA</name>
<dbReference type="GO" id="GO:0005634">
    <property type="term" value="C:nucleus"/>
    <property type="evidence" value="ECO:0007669"/>
    <property type="project" value="UniProtKB-SubCell"/>
</dbReference>
<keyword evidence="4" id="KW-0677">Repeat</keyword>
<dbReference type="PANTHER" id="PTHR23226">
    <property type="entry name" value="ZINC FINGER AND SCAN DOMAIN-CONTAINING"/>
    <property type="match status" value="1"/>
</dbReference>
<organism evidence="14 15">
    <name type="scientific">Pygocentrus nattereri</name>
    <name type="common">Red-bellied piranha</name>
    <dbReference type="NCBI Taxonomy" id="42514"/>
    <lineage>
        <taxon>Eukaryota</taxon>
        <taxon>Metazoa</taxon>
        <taxon>Chordata</taxon>
        <taxon>Craniata</taxon>
        <taxon>Vertebrata</taxon>
        <taxon>Euteleostomi</taxon>
        <taxon>Actinopterygii</taxon>
        <taxon>Neopterygii</taxon>
        <taxon>Teleostei</taxon>
        <taxon>Ostariophysi</taxon>
        <taxon>Characiformes</taxon>
        <taxon>Characoidei</taxon>
        <taxon>Pygocentrus</taxon>
    </lineage>
</organism>
<feature type="domain" description="C2H2-type" evidence="13">
    <location>
        <begin position="289"/>
        <end position="316"/>
    </location>
</feature>
<accession>A0AAR2IW53</accession>
<feature type="compositionally biased region" description="Acidic residues" evidence="12">
    <location>
        <begin position="74"/>
        <end position="84"/>
    </location>
</feature>
<dbReference type="Proteomes" id="UP001501920">
    <property type="component" value="Chromosome 3"/>
</dbReference>
<dbReference type="GO" id="GO:0000978">
    <property type="term" value="F:RNA polymerase II cis-regulatory region sequence-specific DNA binding"/>
    <property type="evidence" value="ECO:0007669"/>
    <property type="project" value="TreeGrafter"/>
</dbReference>
<dbReference type="GO" id="GO:0000981">
    <property type="term" value="F:DNA-binding transcription factor activity, RNA polymerase II-specific"/>
    <property type="evidence" value="ECO:0007669"/>
    <property type="project" value="TreeGrafter"/>
</dbReference>
<evidence type="ECO:0000259" key="13">
    <source>
        <dbReference type="PROSITE" id="PS50157"/>
    </source>
</evidence>
<evidence type="ECO:0000256" key="6">
    <source>
        <dbReference type="ARBA" id="ARBA00022833"/>
    </source>
</evidence>
<reference evidence="14" key="3">
    <citation type="submission" date="2025-09" db="UniProtKB">
        <authorList>
            <consortium name="Ensembl"/>
        </authorList>
    </citation>
    <scope>IDENTIFICATION</scope>
</reference>
<dbReference type="SMART" id="SM00355">
    <property type="entry name" value="ZnF_C2H2"/>
    <property type="match status" value="4"/>
</dbReference>
<evidence type="ECO:0000256" key="1">
    <source>
        <dbReference type="ARBA" id="ARBA00003767"/>
    </source>
</evidence>
<dbReference type="SUPFAM" id="SSF57667">
    <property type="entry name" value="beta-beta-alpha zinc fingers"/>
    <property type="match status" value="3"/>
</dbReference>
<keyword evidence="9" id="KW-0804">Transcription</keyword>
<dbReference type="RefSeq" id="XP_017562348.2">
    <property type="nucleotide sequence ID" value="XM_017706859.2"/>
</dbReference>
<dbReference type="Ensembl" id="ENSPNAT00000084246.1">
    <property type="protein sequence ID" value="ENSPNAP00000042272.1"/>
    <property type="gene ID" value="ENSPNAG00000005946.2"/>
</dbReference>
<dbReference type="GO" id="GO:0008270">
    <property type="term" value="F:zinc ion binding"/>
    <property type="evidence" value="ECO:0007669"/>
    <property type="project" value="UniProtKB-KW"/>
</dbReference>
<comment type="subcellular location">
    <subcellularLocation>
        <location evidence="2">Nucleus</location>
    </subcellularLocation>
</comment>
<dbReference type="Pfam" id="PF00096">
    <property type="entry name" value="zf-C2H2"/>
    <property type="match status" value="3"/>
</dbReference>
<comment type="function">
    <text evidence="1">May be involved in transcriptional regulation.</text>
</comment>
<sequence length="421" mass="47762">MVESHFQIQLTAILDVLMKTAVSDICALADSWVQSLQTEIRRSQKENEDLRQRLYSMKQQPPAKAPQEESPNSEAEEDACGELSDDCKEMGEYTETESAVPKRGQWRVMLQKWNPVLVGAKAEVLDGSISEIQEEKLDATPPDAAYSPVCLDMEENHPLYEIKTESEKALPALQKSECSPDVSVDFQNECEEPAVLSEENETESIQHVPQPKREEEEEFDISCLLTPNLQLNSTHLRRDDHTESTNSDCTRNFNLDRDFSLSVPAPNDEHFSERTSVSLRCDKQIGGMFICNICGKTLTTKRSFICHLRLHTGEKPFACTQCGKRFAKKFNLDIHYNIHSGARPYVCTLCPRSFADPSAFGRHKIMHRKKSQLESYSPMCKFICNICGQSFSSKPSLAVHSKLHTAERQHGVQKVLLRHMH</sequence>
<evidence type="ECO:0000256" key="7">
    <source>
        <dbReference type="ARBA" id="ARBA00023015"/>
    </source>
</evidence>
<evidence type="ECO:0000256" key="5">
    <source>
        <dbReference type="ARBA" id="ARBA00022771"/>
    </source>
</evidence>
<keyword evidence="8" id="KW-0238">DNA-binding</keyword>
<dbReference type="Pfam" id="PF12874">
    <property type="entry name" value="zf-met"/>
    <property type="match status" value="1"/>
</dbReference>
<dbReference type="Gene3D" id="3.30.160.60">
    <property type="entry name" value="Classic Zinc Finger"/>
    <property type="match status" value="4"/>
</dbReference>
<feature type="domain" description="C2H2-type" evidence="13">
    <location>
        <begin position="345"/>
        <end position="372"/>
    </location>
</feature>
<dbReference type="InterPro" id="IPR013087">
    <property type="entry name" value="Znf_C2H2_type"/>
</dbReference>
<evidence type="ECO:0000256" key="8">
    <source>
        <dbReference type="ARBA" id="ARBA00023125"/>
    </source>
</evidence>
<reference evidence="14" key="2">
    <citation type="submission" date="2025-08" db="UniProtKB">
        <authorList>
            <consortium name="Ensembl"/>
        </authorList>
    </citation>
    <scope>IDENTIFICATION</scope>
</reference>
<feature type="domain" description="C2H2-type" evidence="13">
    <location>
        <begin position="382"/>
        <end position="409"/>
    </location>
</feature>
<dbReference type="InterPro" id="IPR036236">
    <property type="entry name" value="Znf_C2H2_sf"/>
</dbReference>
<feature type="region of interest" description="Disordered" evidence="12">
    <location>
        <begin position="194"/>
        <end position="213"/>
    </location>
</feature>
<keyword evidence="15" id="KW-1185">Reference proteome</keyword>
<evidence type="ECO:0000256" key="3">
    <source>
        <dbReference type="ARBA" id="ARBA00022723"/>
    </source>
</evidence>
<evidence type="ECO:0000256" key="11">
    <source>
        <dbReference type="PROSITE-ProRule" id="PRU00042"/>
    </source>
</evidence>
<proteinExistence type="predicted"/>
<dbReference type="GeneID" id="108432765"/>
<evidence type="ECO:0000313" key="14">
    <source>
        <dbReference type="Ensembl" id="ENSPNAP00000042272.1"/>
    </source>
</evidence>
<dbReference type="GeneTree" id="ENSGT01150000286918"/>
<keyword evidence="7" id="KW-0805">Transcription regulation</keyword>
<evidence type="ECO:0000256" key="4">
    <source>
        <dbReference type="ARBA" id="ARBA00022737"/>
    </source>
</evidence>
<keyword evidence="5 11" id="KW-0863">Zinc-finger</keyword>
<feature type="region of interest" description="Disordered" evidence="12">
    <location>
        <begin position="58"/>
        <end position="84"/>
    </location>
</feature>
<keyword evidence="3" id="KW-0479">Metal-binding</keyword>
<dbReference type="PROSITE" id="PS00028">
    <property type="entry name" value="ZINC_FINGER_C2H2_1"/>
    <property type="match status" value="4"/>
</dbReference>
<evidence type="ECO:0000256" key="2">
    <source>
        <dbReference type="ARBA" id="ARBA00004123"/>
    </source>
</evidence>
<dbReference type="AlphaFoldDB" id="A0AAR2IW53"/>
<evidence type="ECO:0000256" key="9">
    <source>
        <dbReference type="ARBA" id="ARBA00023163"/>
    </source>
</evidence>
<evidence type="ECO:0000313" key="15">
    <source>
        <dbReference type="Proteomes" id="UP001501920"/>
    </source>
</evidence>
<keyword evidence="6" id="KW-0862">Zinc</keyword>
<feature type="domain" description="C2H2-type" evidence="13">
    <location>
        <begin position="317"/>
        <end position="344"/>
    </location>
</feature>
<dbReference type="PANTHER" id="PTHR23226:SF416">
    <property type="entry name" value="FI01424P"/>
    <property type="match status" value="1"/>
</dbReference>
<protein>
    <recommendedName>
        <fullName evidence="13">C2H2-type domain-containing protein</fullName>
    </recommendedName>
</protein>
<reference evidence="14 15" key="1">
    <citation type="submission" date="2020-10" db="EMBL/GenBank/DDBJ databases">
        <title>Pygocentrus nattereri (red-bellied piranha) genome, fPygNat1, primary haplotype.</title>
        <authorList>
            <person name="Myers G."/>
            <person name="Meyer A."/>
            <person name="Karagic N."/>
            <person name="Pippel M."/>
            <person name="Winkler S."/>
            <person name="Tracey A."/>
            <person name="Wood J."/>
            <person name="Formenti G."/>
            <person name="Howe K."/>
            <person name="Fedrigo O."/>
            <person name="Jarvis E.D."/>
        </authorList>
    </citation>
    <scope>NUCLEOTIDE SEQUENCE [LARGE SCALE GENOMIC DNA]</scope>
</reference>
<keyword evidence="10" id="KW-0539">Nucleus</keyword>
<evidence type="ECO:0000256" key="12">
    <source>
        <dbReference type="SAM" id="MobiDB-lite"/>
    </source>
</evidence>
<evidence type="ECO:0000256" key="10">
    <source>
        <dbReference type="ARBA" id="ARBA00023242"/>
    </source>
</evidence>
<dbReference type="PROSITE" id="PS50157">
    <property type="entry name" value="ZINC_FINGER_C2H2_2"/>
    <property type="match status" value="4"/>
</dbReference>
<dbReference type="FunFam" id="3.30.160.60:FF:000097">
    <property type="entry name" value="Zinc finger protein"/>
    <property type="match status" value="1"/>
</dbReference>